<protein>
    <recommendedName>
        <fullName evidence="4">Ubiquitin-like protease family profile domain-containing protein</fullName>
    </recommendedName>
</protein>
<reference evidence="3" key="1">
    <citation type="journal article" date="2005" name="Nature">
        <title>The map-based sequence of the rice genome.</title>
        <authorList>
            <consortium name="International rice genome sequencing project (IRGSP)"/>
            <person name="Matsumoto T."/>
            <person name="Wu J."/>
            <person name="Kanamori H."/>
            <person name="Katayose Y."/>
            <person name="Fujisawa M."/>
            <person name="Namiki N."/>
            <person name="Mizuno H."/>
            <person name="Yamamoto K."/>
            <person name="Antonio B.A."/>
            <person name="Baba T."/>
            <person name="Sakata K."/>
            <person name="Nagamura Y."/>
            <person name="Aoki H."/>
            <person name="Arikawa K."/>
            <person name="Arita K."/>
            <person name="Bito T."/>
            <person name="Chiden Y."/>
            <person name="Fujitsuka N."/>
            <person name="Fukunaka R."/>
            <person name="Hamada M."/>
            <person name="Harada C."/>
            <person name="Hayashi A."/>
            <person name="Hijishita S."/>
            <person name="Honda M."/>
            <person name="Hosokawa S."/>
            <person name="Ichikawa Y."/>
            <person name="Idonuma A."/>
            <person name="Iijima M."/>
            <person name="Ikeda M."/>
            <person name="Ikeno M."/>
            <person name="Ito K."/>
            <person name="Ito S."/>
            <person name="Ito T."/>
            <person name="Ito Y."/>
            <person name="Ito Y."/>
            <person name="Iwabuchi A."/>
            <person name="Kamiya K."/>
            <person name="Karasawa W."/>
            <person name="Kurita K."/>
            <person name="Katagiri S."/>
            <person name="Kikuta A."/>
            <person name="Kobayashi H."/>
            <person name="Kobayashi N."/>
            <person name="Machita K."/>
            <person name="Maehara T."/>
            <person name="Masukawa M."/>
            <person name="Mizubayashi T."/>
            <person name="Mukai Y."/>
            <person name="Nagasaki H."/>
            <person name="Nagata Y."/>
            <person name="Naito S."/>
            <person name="Nakashima M."/>
            <person name="Nakama Y."/>
            <person name="Nakamichi Y."/>
            <person name="Nakamura M."/>
            <person name="Meguro A."/>
            <person name="Negishi M."/>
            <person name="Ohta I."/>
            <person name="Ohta T."/>
            <person name="Okamoto M."/>
            <person name="Ono N."/>
            <person name="Saji S."/>
            <person name="Sakaguchi M."/>
            <person name="Sakai K."/>
            <person name="Shibata M."/>
            <person name="Shimokawa T."/>
            <person name="Song J."/>
            <person name="Takazaki Y."/>
            <person name="Terasawa K."/>
            <person name="Tsugane M."/>
            <person name="Tsuji K."/>
            <person name="Ueda S."/>
            <person name="Waki K."/>
            <person name="Yamagata H."/>
            <person name="Yamamoto M."/>
            <person name="Yamamoto S."/>
            <person name="Yamane H."/>
            <person name="Yoshiki S."/>
            <person name="Yoshihara R."/>
            <person name="Yukawa K."/>
            <person name="Zhong H."/>
            <person name="Yano M."/>
            <person name="Yuan Q."/>
            <person name="Ouyang S."/>
            <person name="Liu J."/>
            <person name="Jones K.M."/>
            <person name="Gansberger K."/>
            <person name="Moffat K."/>
            <person name="Hill J."/>
            <person name="Bera J."/>
            <person name="Fadrosh D."/>
            <person name="Jin S."/>
            <person name="Johri S."/>
            <person name="Kim M."/>
            <person name="Overton L."/>
            <person name="Reardon M."/>
            <person name="Tsitrin T."/>
            <person name="Vuong H."/>
            <person name="Weaver B."/>
            <person name="Ciecko A."/>
            <person name="Tallon L."/>
            <person name="Jackson J."/>
            <person name="Pai G."/>
            <person name="Aken S.V."/>
            <person name="Utterback T."/>
            <person name="Reidmuller S."/>
            <person name="Feldblyum T."/>
            <person name="Hsiao J."/>
            <person name="Zismann V."/>
            <person name="Iobst S."/>
            <person name="de Vazeille A.R."/>
            <person name="Buell C.R."/>
            <person name="Ying K."/>
            <person name="Li Y."/>
            <person name="Lu T."/>
            <person name="Huang Y."/>
            <person name="Zhao Q."/>
            <person name="Feng Q."/>
            <person name="Zhang L."/>
            <person name="Zhu J."/>
            <person name="Weng Q."/>
            <person name="Mu J."/>
            <person name="Lu Y."/>
            <person name="Fan D."/>
            <person name="Liu Y."/>
            <person name="Guan J."/>
            <person name="Zhang Y."/>
            <person name="Yu S."/>
            <person name="Liu X."/>
            <person name="Zhang Y."/>
            <person name="Hong G."/>
            <person name="Han B."/>
            <person name="Choisne N."/>
            <person name="Demange N."/>
            <person name="Orjeda G."/>
            <person name="Samain S."/>
            <person name="Cattolico L."/>
            <person name="Pelletier E."/>
            <person name="Couloux A."/>
            <person name="Segurens B."/>
            <person name="Wincker P."/>
            <person name="D'Hont A."/>
            <person name="Scarpelli C."/>
            <person name="Weissenbach J."/>
            <person name="Salanoubat M."/>
            <person name="Quetier F."/>
            <person name="Yu Y."/>
            <person name="Kim H.R."/>
            <person name="Rambo T."/>
            <person name="Currie J."/>
            <person name="Collura K."/>
            <person name="Luo M."/>
            <person name="Yang T."/>
            <person name="Ammiraju J.S.S."/>
            <person name="Engler F."/>
            <person name="Soderlund C."/>
            <person name="Wing R.A."/>
            <person name="Palmer L.E."/>
            <person name="de la Bastide M."/>
            <person name="Spiegel L."/>
            <person name="Nascimento L."/>
            <person name="Zutavern T."/>
            <person name="O'Shaughnessy A."/>
            <person name="Dike S."/>
            <person name="Dedhia N."/>
            <person name="Preston R."/>
            <person name="Balija V."/>
            <person name="McCombie W.R."/>
            <person name="Chow T."/>
            <person name="Chen H."/>
            <person name="Chung M."/>
            <person name="Chen C."/>
            <person name="Shaw J."/>
            <person name="Wu H."/>
            <person name="Hsiao K."/>
            <person name="Chao Y."/>
            <person name="Chu M."/>
            <person name="Cheng C."/>
            <person name="Hour A."/>
            <person name="Lee P."/>
            <person name="Lin S."/>
            <person name="Lin Y."/>
            <person name="Liou J."/>
            <person name="Liu S."/>
            <person name="Hsing Y."/>
            <person name="Raghuvanshi S."/>
            <person name="Mohanty A."/>
            <person name="Bharti A.K."/>
            <person name="Gaur A."/>
            <person name="Gupta V."/>
            <person name="Kumar D."/>
            <person name="Ravi V."/>
            <person name="Vij S."/>
            <person name="Kapur A."/>
            <person name="Khurana P."/>
            <person name="Khurana P."/>
            <person name="Khurana J.P."/>
            <person name="Tyagi A.K."/>
            <person name="Gaikwad K."/>
            <person name="Singh A."/>
            <person name="Dalal V."/>
            <person name="Srivastava S."/>
            <person name="Dixit A."/>
            <person name="Pal A.K."/>
            <person name="Ghazi I.A."/>
            <person name="Yadav M."/>
            <person name="Pandit A."/>
            <person name="Bhargava A."/>
            <person name="Sureshbabu K."/>
            <person name="Batra K."/>
            <person name="Sharma T.R."/>
            <person name="Mohapatra T."/>
            <person name="Singh N.K."/>
            <person name="Messing J."/>
            <person name="Nelson A.B."/>
            <person name="Fuks G."/>
            <person name="Kavchok S."/>
            <person name="Keizer G."/>
            <person name="Linton E."/>
            <person name="Llaca V."/>
            <person name="Song R."/>
            <person name="Tanyolac B."/>
            <person name="Young S."/>
            <person name="Ho-Il K."/>
            <person name="Hahn J.H."/>
            <person name="Sangsakoo G."/>
            <person name="Vanavichit A."/>
            <person name="de Mattos Luiz.A.T."/>
            <person name="Zimmer P.D."/>
            <person name="Malone G."/>
            <person name="Dellagostin O."/>
            <person name="de Oliveira A.C."/>
            <person name="Bevan M."/>
            <person name="Bancroft I."/>
            <person name="Minx P."/>
            <person name="Cordum H."/>
            <person name="Wilson R."/>
            <person name="Cheng Z."/>
            <person name="Jin W."/>
            <person name="Jiang J."/>
            <person name="Leong S.A."/>
            <person name="Iwama H."/>
            <person name="Gojobori T."/>
            <person name="Itoh T."/>
            <person name="Niimura Y."/>
            <person name="Fujii Y."/>
            <person name="Habara T."/>
            <person name="Sakai H."/>
            <person name="Sato Y."/>
            <person name="Wilson G."/>
            <person name="Kumar K."/>
            <person name="McCouch S."/>
            <person name="Juretic N."/>
            <person name="Hoen D."/>
            <person name="Wright S."/>
            <person name="Bruskiewich R."/>
            <person name="Bureau T."/>
            <person name="Miyao A."/>
            <person name="Hirochika H."/>
            <person name="Nishikawa T."/>
            <person name="Kadowaki K."/>
            <person name="Sugiura M."/>
            <person name="Burr B."/>
            <person name="Sasaki T."/>
        </authorList>
    </citation>
    <scope>NUCLEOTIDE SEQUENCE [LARGE SCALE GENOMIC DNA]</scope>
    <source>
        <strain evidence="3">cv. Nipponbare</strain>
    </source>
</reference>
<gene>
    <name evidence="2" type="primary">OSJNBa0095N06.27</name>
</gene>
<dbReference type="SUPFAM" id="SSF54001">
    <property type="entry name" value="Cysteine proteinases"/>
    <property type="match status" value="1"/>
</dbReference>
<feature type="compositionally biased region" description="Low complexity" evidence="1">
    <location>
        <begin position="1"/>
        <end position="17"/>
    </location>
</feature>
<evidence type="ECO:0000256" key="1">
    <source>
        <dbReference type="SAM" id="MobiDB-lite"/>
    </source>
</evidence>
<dbReference type="InterPro" id="IPR038765">
    <property type="entry name" value="Papain-like_cys_pep_sf"/>
</dbReference>
<evidence type="ECO:0000313" key="3">
    <source>
        <dbReference type="Proteomes" id="UP000000763"/>
    </source>
</evidence>
<dbReference type="AlphaFoldDB" id="Q75L52"/>
<feature type="region of interest" description="Disordered" evidence="1">
    <location>
        <begin position="1"/>
        <end position="38"/>
    </location>
</feature>
<evidence type="ECO:0008006" key="4">
    <source>
        <dbReference type="Google" id="ProtNLM"/>
    </source>
</evidence>
<sequence>MDLAPSLASSSPPSAAAPDHRRSPPPHRRTPSSPPHCCCCQRRSLAVTAKAVGGHEDAPDGAEHPAREESGREGDLHDGRALGPPTALPTRSSSSEMEKEWSTYATPGYPRLLLCLCLSVPDPIYELLFPTSSFLARSLDGAASTSDTAGSGRRRPTSASNSAYSPPNHLRRRLRRKRMQIQMGTWRRLGLGIASFDFGSARVGEHGKTGHDTLIHKKDFPVKQQIGDQCGFHVCHNMRLLYREKGTITKSLPTSFEEVREEIASFILREIINPKGMFRVKLKR</sequence>
<accession>Q75L52</accession>
<dbReference type="Proteomes" id="UP000000763">
    <property type="component" value="Chromosome 3"/>
</dbReference>
<name>Q75L52_ORYSJ</name>
<organism evidence="2 3">
    <name type="scientific">Oryza sativa subsp. japonica</name>
    <name type="common">Rice</name>
    <dbReference type="NCBI Taxonomy" id="39947"/>
    <lineage>
        <taxon>Eukaryota</taxon>
        <taxon>Viridiplantae</taxon>
        <taxon>Streptophyta</taxon>
        <taxon>Embryophyta</taxon>
        <taxon>Tracheophyta</taxon>
        <taxon>Spermatophyta</taxon>
        <taxon>Magnoliopsida</taxon>
        <taxon>Liliopsida</taxon>
        <taxon>Poales</taxon>
        <taxon>Poaceae</taxon>
        <taxon>BOP clade</taxon>
        <taxon>Oryzoideae</taxon>
        <taxon>Oryzeae</taxon>
        <taxon>Oryzinae</taxon>
        <taxon>Oryza</taxon>
        <taxon>Oryza sativa</taxon>
    </lineage>
</organism>
<evidence type="ECO:0000313" key="2">
    <source>
        <dbReference type="EMBL" id="AAS01946.1"/>
    </source>
</evidence>
<feature type="region of interest" description="Disordered" evidence="1">
    <location>
        <begin position="142"/>
        <end position="174"/>
    </location>
</feature>
<feature type="region of interest" description="Disordered" evidence="1">
    <location>
        <begin position="50"/>
        <end position="99"/>
    </location>
</feature>
<feature type="compositionally biased region" description="Basic and acidic residues" evidence="1">
    <location>
        <begin position="53"/>
        <end position="80"/>
    </location>
</feature>
<dbReference type="EMBL" id="AC093312">
    <property type="protein sequence ID" value="AAS01946.1"/>
    <property type="molecule type" value="Genomic_DNA"/>
</dbReference>
<reference evidence="3" key="2">
    <citation type="journal article" date="2008" name="Nucleic Acids Res.">
        <title>The rice annotation project database (RAP-DB): 2008 update.</title>
        <authorList>
            <consortium name="The rice annotation project (RAP)"/>
        </authorList>
    </citation>
    <scope>GENOME REANNOTATION</scope>
    <source>
        <strain evidence="3">cv. Nipponbare</strain>
    </source>
</reference>
<proteinExistence type="predicted"/>